<name>A0A812JAF6_9DINO</name>
<keyword evidence="2" id="KW-1185">Reference proteome</keyword>
<organism evidence="1 2">
    <name type="scientific">Symbiodinium natans</name>
    <dbReference type="NCBI Taxonomy" id="878477"/>
    <lineage>
        <taxon>Eukaryota</taxon>
        <taxon>Sar</taxon>
        <taxon>Alveolata</taxon>
        <taxon>Dinophyceae</taxon>
        <taxon>Suessiales</taxon>
        <taxon>Symbiodiniaceae</taxon>
        <taxon>Symbiodinium</taxon>
    </lineage>
</organism>
<comment type="caution">
    <text evidence="1">The sequence shown here is derived from an EMBL/GenBank/DDBJ whole genome shotgun (WGS) entry which is preliminary data.</text>
</comment>
<dbReference type="EMBL" id="CAJNDS010000418">
    <property type="protein sequence ID" value="CAE7204053.1"/>
    <property type="molecule type" value="Genomic_DNA"/>
</dbReference>
<gene>
    <name evidence="1" type="primary">rsmC</name>
    <name evidence="1" type="ORF">SNAT2548_LOCUS6318</name>
</gene>
<reference evidence="1" key="1">
    <citation type="submission" date="2021-02" db="EMBL/GenBank/DDBJ databases">
        <authorList>
            <person name="Dougan E. K."/>
            <person name="Rhodes N."/>
            <person name="Thang M."/>
            <person name="Chan C."/>
        </authorList>
    </citation>
    <scope>NUCLEOTIDE SEQUENCE</scope>
</reference>
<dbReference type="AlphaFoldDB" id="A0A812JAF6"/>
<evidence type="ECO:0000313" key="2">
    <source>
        <dbReference type="Proteomes" id="UP000604046"/>
    </source>
</evidence>
<sequence>MLHLNCGCKFRGTEERLEGNAFFVCSAEDGMPDPQHMALCWLCCGLDDRTRPIACLAPQQEEREEKEAEEMKQYQAGSSLGLSGGLPPEKKTVEKGQLLAKTLPPDALLWGRALMQRFKENGGSVSYNLKVDRERKATRPNSGRIMSNRRICHSATCCSCRHIRLRIRVCTTDPN</sequence>
<protein>
    <submittedName>
        <fullName evidence="1">RsmC protein</fullName>
    </submittedName>
</protein>
<accession>A0A812JAF6</accession>
<dbReference type="Proteomes" id="UP000604046">
    <property type="component" value="Unassembled WGS sequence"/>
</dbReference>
<dbReference type="OrthoDB" id="445348at2759"/>
<evidence type="ECO:0000313" key="1">
    <source>
        <dbReference type="EMBL" id="CAE7204053.1"/>
    </source>
</evidence>
<proteinExistence type="predicted"/>